<feature type="signal peptide" evidence="4">
    <location>
        <begin position="1"/>
        <end position="24"/>
    </location>
</feature>
<feature type="chain" id="PRO_5037093666" evidence="4">
    <location>
        <begin position="25"/>
        <end position="222"/>
    </location>
</feature>
<accession>A0A934HK15</accession>
<comment type="caution">
    <text evidence="6">The sequence shown here is derived from an EMBL/GenBank/DDBJ whole genome shotgun (WGS) entry which is preliminary data.</text>
</comment>
<evidence type="ECO:0000256" key="2">
    <source>
        <dbReference type="ARBA" id="ARBA00005791"/>
    </source>
</evidence>
<keyword evidence="3" id="KW-0676">Redox-active center</keyword>
<feature type="domain" description="Thioredoxin" evidence="5">
    <location>
        <begin position="14"/>
        <end position="222"/>
    </location>
</feature>
<sequence length="222" mass="24394">MTRMTVLIGAVAALALGAYLTMTSQNPPKAGNALISAAQAQGVAEVDISTIQEMTLGAEDAPVEIIEYSSYTCPHCANFHQDTFQKIKKNYIDTGKVRWTYREVYFDRFGLWASLVARCGGEERFFGISDLIFKGQENWTRAGEPDAIVDELRKIGRLAGMESDQIEACLQDGEKAQTLVAWFQKNAEADKIESTPSFVVNGSKVSNQTYADFSALIDAALE</sequence>
<dbReference type="PANTHER" id="PTHR13887">
    <property type="entry name" value="GLUTATHIONE S-TRANSFERASE KAPPA"/>
    <property type="match status" value="1"/>
</dbReference>
<proteinExistence type="inferred from homology"/>
<protein>
    <submittedName>
        <fullName evidence="6">DsbA family protein</fullName>
    </submittedName>
</protein>
<dbReference type="InterPro" id="IPR036249">
    <property type="entry name" value="Thioredoxin-like_sf"/>
</dbReference>
<dbReference type="PROSITE" id="PS51352">
    <property type="entry name" value="THIOREDOXIN_2"/>
    <property type="match status" value="1"/>
</dbReference>
<dbReference type="RefSeq" id="WP_198685641.1">
    <property type="nucleotide sequence ID" value="NZ_JAEIJD010000004.1"/>
</dbReference>
<dbReference type="Gene3D" id="3.40.30.10">
    <property type="entry name" value="Glutaredoxin"/>
    <property type="match status" value="1"/>
</dbReference>
<evidence type="ECO:0000313" key="7">
    <source>
        <dbReference type="Proteomes" id="UP000613255"/>
    </source>
</evidence>
<dbReference type="InterPro" id="IPR012336">
    <property type="entry name" value="Thioredoxin-like_fold"/>
</dbReference>
<keyword evidence="4" id="KW-0732">Signal</keyword>
<name>A0A934HK15_9RHOB</name>
<reference evidence="6" key="1">
    <citation type="submission" date="2020-12" db="EMBL/GenBank/DDBJ databases">
        <title>Pontibaca salina gen. nov., sp. nov., isolated from marine sediment.</title>
        <authorList>
            <person name="Bo J."/>
            <person name="Wang S."/>
            <person name="Song X."/>
            <person name="Du Z."/>
        </authorList>
    </citation>
    <scope>NUCLEOTIDE SEQUENCE</scope>
    <source>
        <strain evidence="6">S1109L</strain>
    </source>
</reference>
<gene>
    <name evidence="6" type="ORF">JAO82_06920</name>
</gene>
<dbReference type="AlphaFoldDB" id="A0A934HK15"/>
<evidence type="ECO:0000256" key="3">
    <source>
        <dbReference type="ARBA" id="ARBA00023284"/>
    </source>
</evidence>
<dbReference type="Pfam" id="PF13462">
    <property type="entry name" value="Thioredoxin_4"/>
    <property type="match status" value="1"/>
</dbReference>
<keyword evidence="7" id="KW-1185">Reference proteome</keyword>
<dbReference type="InterPro" id="IPR017937">
    <property type="entry name" value="Thioredoxin_CS"/>
</dbReference>
<comment type="similarity">
    <text evidence="2">Belongs to the thioredoxin family. DsbA subfamily.</text>
</comment>
<evidence type="ECO:0000313" key="6">
    <source>
        <dbReference type="EMBL" id="MBI6629614.1"/>
    </source>
</evidence>
<dbReference type="SUPFAM" id="SSF52833">
    <property type="entry name" value="Thioredoxin-like"/>
    <property type="match status" value="1"/>
</dbReference>
<evidence type="ECO:0000256" key="1">
    <source>
        <dbReference type="ARBA" id="ARBA00003565"/>
    </source>
</evidence>
<evidence type="ECO:0000256" key="4">
    <source>
        <dbReference type="SAM" id="SignalP"/>
    </source>
</evidence>
<evidence type="ECO:0000259" key="5">
    <source>
        <dbReference type="PROSITE" id="PS51352"/>
    </source>
</evidence>
<dbReference type="InterPro" id="IPR013766">
    <property type="entry name" value="Thioredoxin_domain"/>
</dbReference>
<dbReference type="EMBL" id="JAEIJD010000004">
    <property type="protein sequence ID" value="MBI6629614.1"/>
    <property type="molecule type" value="Genomic_DNA"/>
</dbReference>
<comment type="function">
    <text evidence="1">May be required for disulfide bond formation in some proteins.</text>
</comment>
<dbReference type="GO" id="GO:0015036">
    <property type="term" value="F:disulfide oxidoreductase activity"/>
    <property type="evidence" value="ECO:0007669"/>
    <property type="project" value="UniProtKB-ARBA"/>
</dbReference>
<dbReference type="PANTHER" id="PTHR13887:SF56">
    <property type="entry name" value="THIOREDOXIN-LIKE REDUCTASE RV2466C"/>
    <property type="match status" value="1"/>
</dbReference>
<dbReference type="Proteomes" id="UP000613255">
    <property type="component" value="Unassembled WGS sequence"/>
</dbReference>
<organism evidence="6 7">
    <name type="scientific">Pontibaca salina</name>
    <dbReference type="NCBI Taxonomy" id="2795731"/>
    <lineage>
        <taxon>Bacteria</taxon>
        <taxon>Pseudomonadati</taxon>
        <taxon>Pseudomonadota</taxon>
        <taxon>Alphaproteobacteria</taxon>
        <taxon>Rhodobacterales</taxon>
        <taxon>Roseobacteraceae</taxon>
        <taxon>Pontibaca</taxon>
    </lineage>
</organism>
<dbReference type="PROSITE" id="PS00194">
    <property type="entry name" value="THIOREDOXIN_1"/>
    <property type="match status" value="1"/>
</dbReference>